<sequence>MSLVKEIPPLPHVPRGPLVWAYETIPLIRKLYAKYLEGNPTPRYLKWELEVQRILHASKVELSQPYKKNFLCCKMKEMT</sequence>
<gene>
    <name evidence="1" type="ORF">PanWU01x14_334110</name>
</gene>
<name>A0A2P5AGN3_PARAD</name>
<dbReference type="EMBL" id="JXTB01000600">
    <property type="protein sequence ID" value="PON35709.1"/>
    <property type="molecule type" value="Genomic_DNA"/>
</dbReference>
<comment type="caution">
    <text evidence="1">The sequence shown here is derived from an EMBL/GenBank/DDBJ whole genome shotgun (WGS) entry which is preliminary data.</text>
</comment>
<reference evidence="2" key="1">
    <citation type="submission" date="2016-06" db="EMBL/GenBank/DDBJ databases">
        <title>Parallel loss of symbiosis genes in relatives of nitrogen-fixing non-legume Parasponia.</title>
        <authorList>
            <person name="Van Velzen R."/>
            <person name="Holmer R."/>
            <person name="Bu F."/>
            <person name="Rutten L."/>
            <person name="Van Zeijl A."/>
            <person name="Liu W."/>
            <person name="Santuari L."/>
            <person name="Cao Q."/>
            <person name="Sharma T."/>
            <person name="Shen D."/>
            <person name="Roswanjaya Y."/>
            <person name="Wardhani T."/>
            <person name="Kalhor M.S."/>
            <person name="Jansen J."/>
            <person name="Van den Hoogen J."/>
            <person name="Gungor B."/>
            <person name="Hartog M."/>
            <person name="Hontelez J."/>
            <person name="Verver J."/>
            <person name="Yang W.-C."/>
            <person name="Schijlen E."/>
            <person name="Repin R."/>
            <person name="Schilthuizen M."/>
            <person name="Schranz E."/>
            <person name="Heidstra R."/>
            <person name="Miyata K."/>
            <person name="Fedorova E."/>
            <person name="Kohlen W."/>
            <person name="Bisseling T."/>
            <person name="Smit S."/>
            <person name="Geurts R."/>
        </authorList>
    </citation>
    <scope>NUCLEOTIDE SEQUENCE [LARGE SCALE GENOMIC DNA]</scope>
    <source>
        <strain evidence="2">cv. WU1-14</strain>
    </source>
</reference>
<organism evidence="1 2">
    <name type="scientific">Parasponia andersonii</name>
    <name type="common">Sponia andersonii</name>
    <dbReference type="NCBI Taxonomy" id="3476"/>
    <lineage>
        <taxon>Eukaryota</taxon>
        <taxon>Viridiplantae</taxon>
        <taxon>Streptophyta</taxon>
        <taxon>Embryophyta</taxon>
        <taxon>Tracheophyta</taxon>
        <taxon>Spermatophyta</taxon>
        <taxon>Magnoliopsida</taxon>
        <taxon>eudicotyledons</taxon>
        <taxon>Gunneridae</taxon>
        <taxon>Pentapetalae</taxon>
        <taxon>rosids</taxon>
        <taxon>fabids</taxon>
        <taxon>Rosales</taxon>
        <taxon>Cannabaceae</taxon>
        <taxon>Parasponia</taxon>
    </lineage>
</organism>
<accession>A0A2P5AGN3</accession>
<dbReference type="AlphaFoldDB" id="A0A2P5AGN3"/>
<protein>
    <submittedName>
        <fullName evidence="1">Uncharacterized protein</fullName>
    </submittedName>
</protein>
<proteinExistence type="predicted"/>
<evidence type="ECO:0000313" key="2">
    <source>
        <dbReference type="Proteomes" id="UP000237105"/>
    </source>
</evidence>
<dbReference type="Proteomes" id="UP000237105">
    <property type="component" value="Unassembled WGS sequence"/>
</dbReference>
<keyword evidence="2" id="KW-1185">Reference proteome</keyword>
<evidence type="ECO:0000313" key="1">
    <source>
        <dbReference type="EMBL" id="PON35709.1"/>
    </source>
</evidence>